<dbReference type="AlphaFoldDB" id="A0A9W7CI64"/>
<protein>
    <submittedName>
        <fullName evidence="2">Uncharacterized protein</fullName>
    </submittedName>
</protein>
<evidence type="ECO:0000313" key="3">
    <source>
        <dbReference type="Proteomes" id="UP001165122"/>
    </source>
</evidence>
<evidence type="ECO:0000313" key="2">
    <source>
        <dbReference type="EMBL" id="GMI06531.1"/>
    </source>
</evidence>
<dbReference type="EMBL" id="BRXW01000101">
    <property type="protein sequence ID" value="GMI06531.1"/>
    <property type="molecule type" value="Genomic_DNA"/>
</dbReference>
<accession>A0A9W7CI64</accession>
<reference evidence="3" key="1">
    <citation type="journal article" date="2023" name="Commun. Biol.">
        <title>Genome analysis of Parmales, the sister group of diatoms, reveals the evolutionary specialization of diatoms from phago-mixotrophs to photoautotrophs.</title>
        <authorList>
            <person name="Ban H."/>
            <person name="Sato S."/>
            <person name="Yoshikawa S."/>
            <person name="Yamada K."/>
            <person name="Nakamura Y."/>
            <person name="Ichinomiya M."/>
            <person name="Sato N."/>
            <person name="Blanc-Mathieu R."/>
            <person name="Endo H."/>
            <person name="Kuwata A."/>
            <person name="Ogata H."/>
        </authorList>
    </citation>
    <scope>NUCLEOTIDE SEQUENCE [LARGE SCALE GENOMIC DNA]</scope>
    <source>
        <strain evidence="3">NIES 3700</strain>
    </source>
</reference>
<proteinExistence type="predicted"/>
<sequence length="195" mass="22354">MLPIWATEKPPRRNQSRTLQNAARCPKLKRRRIQFLCLTLLSKTPLPRLLPRLPLTPAGFKLTVQKSVIDGQRFLHHDRANKKIKLNFNDKSCFNIEKPVTEQLHKRKCCVIFKGGVDGSLGQYAVALIITQPSSSIAVTNAGHEQRRFNSAQHGQVIGLRLGDIISFEHYNDTLSKHRWKLEAMNQDEILREEI</sequence>
<name>A0A9W7CI64_9STRA</name>
<dbReference type="Proteomes" id="UP001165122">
    <property type="component" value="Unassembled WGS sequence"/>
</dbReference>
<gene>
    <name evidence="2" type="ORF">TrLO_g4070</name>
</gene>
<feature type="region of interest" description="Disordered" evidence="1">
    <location>
        <begin position="1"/>
        <end position="20"/>
    </location>
</feature>
<organism evidence="2 3">
    <name type="scientific">Triparma laevis f. longispina</name>
    <dbReference type="NCBI Taxonomy" id="1714387"/>
    <lineage>
        <taxon>Eukaryota</taxon>
        <taxon>Sar</taxon>
        <taxon>Stramenopiles</taxon>
        <taxon>Ochrophyta</taxon>
        <taxon>Bolidophyceae</taxon>
        <taxon>Parmales</taxon>
        <taxon>Triparmaceae</taxon>
        <taxon>Triparma</taxon>
    </lineage>
</organism>
<comment type="caution">
    <text evidence="2">The sequence shown here is derived from an EMBL/GenBank/DDBJ whole genome shotgun (WGS) entry which is preliminary data.</text>
</comment>
<dbReference type="OrthoDB" id="10647760at2759"/>
<keyword evidence="3" id="KW-1185">Reference proteome</keyword>
<evidence type="ECO:0000256" key="1">
    <source>
        <dbReference type="SAM" id="MobiDB-lite"/>
    </source>
</evidence>